<feature type="transmembrane region" description="Helical" evidence="1">
    <location>
        <begin position="44"/>
        <end position="64"/>
    </location>
</feature>
<keyword evidence="1" id="KW-1133">Transmembrane helix</keyword>
<feature type="transmembrane region" description="Helical" evidence="1">
    <location>
        <begin position="71"/>
        <end position="92"/>
    </location>
</feature>
<organism evidence="2">
    <name type="scientific">Calcidiscus leptoporus</name>
    <dbReference type="NCBI Taxonomy" id="127549"/>
    <lineage>
        <taxon>Eukaryota</taxon>
        <taxon>Haptista</taxon>
        <taxon>Haptophyta</taxon>
        <taxon>Prymnesiophyceae</taxon>
        <taxon>Coccolithales</taxon>
        <taxon>Calcidiscaceae</taxon>
        <taxon>Calcidiscus</taxon>
    </lineage>
</organism>
<dbReference type="Gene3D" id="3.40.50.10140">
    <property type="entry name" value="Toll/interleukin-1 receptor homology (TIR) domain"/>
    <property type="match status" value="1"/>
</dbReference>
<sequence length="519" mass="57418">MHTRWKAMHLLRHRRTHLPPLPRRKSILTGFVLLIPRQHDLGRVVVALLVCGAFLVTQMLISPFRRASDNLLAAAAQLALLIIYLAVLLVKVCKSSADTCEQFGLGESGGGVVVFFLGFSFASLLSLVLFGTVRLLYGARQEAPLLHLKETRAVPLLSTAPGISYHMFLSHVWSTGQDQVAVIKRQLQLCLLGASIFLDVEDLVDISALEKYIETSAVVLIFISKGYFLSRNCSRELRATALAQKPTVLVHEADPAKGGIPLRLAMDECPEDIRGFVFRDRAPIRWHRVVDFQRYSLKLIGEALLRGCPMYLGKDSLELYFPGEIRCEELRFKAAKTLQTSVSNPGAAAAGLELCNRFTNLQLETISTVRNSRPETGLVAQYQLSITFGQSSRPAVFLLYLNRETFVGGAGAELAEEVRAARASNKRILLLHENDPARQGCEFSTFFETTPPDLINDGLYSTIAVALYEGPHRKVSLALAAQAMGAVRCKPMWASSVQLQVRRMPEENAARPCVMSSKL</sequence>
<evidence type="ECO:0000256" key="1">
    <source>
        <dbReference type="SAM" id="Phobius"/>
    </source>
</evidence>
<evidence type="ECO:0000313" key="2">
    <source>
        <dbReference type="EMBL" id="CAD8540886.1"/>
    </source>
</evidence>
<proteinExistence type="predicted"/>
<protein>
    <recommendedName>
        <fullName evidence="3">TIR domain-containing protein</fullName>
    </recommendedName>
</protein>
<dbReference type="EMBL" id="HBER01032165">
    <property type="protein sequence ID" value="CAD8540886.1"/>
    <property type="molecule type" value="Transcribed_RNA"/>
</dbReference>
<gene>
    <name evidence="2" type="ORF">CLEP1334_LOCUS16172</name>
</gene>
<accession>A0A7S0J4D0</accession>
<reference evidence="2" key="1">
    <citation type="submission" date="2021-01" db="EMBL/GenBank/DDBJ databases">
        <authorList>
            <person name="Corre E."/>
            <person name="Pelletier E."/>
            <person name="Niang G."/>
            <person name="Scheremetjew M."/>
            <person name="Finn R."/>
            <person name="Kale V."/>
            <person name="Holt S."/>
            <person name="Cochrane G."/>
            <person name="Meng A."/>
            <person name="Brown T."/>
            <person name="Cohen L."/>
        </authorList>
    </citation>
    <scope>NUCLEOTIDE SEQUENCE</scope>
    <source>
        <strain evidence="2">RCC1130</strain>
    </source>
</reference>
<dbReference type="InterPro" id="IPR035897">
    <property type="entry name" value="Toll_tir_struct_dom_sf"/>
</dbReference>
<dbReference type="AlphaFoldDB" id="A0A7S0J4D0"/>
<evidence type="ECO:0008006" key="3">
    <source>
        <dbReference type="Google" id="ProtNLM"/>
    </source>
</evidence>
<keyword evidence="1" id="KW-0812">Transmembrane</keyword>
<keyword evidence="1" id="KW-0472">Membrane</keyword>
<name>A0A7S0J4D0_9EUKA</name>
<feature type="transmembrane region" description="Helical" evidence="1">
    <location>
        <begin position="112"/>
        <end position="137"/>
    </location>
</feature>
<dbReference type="SUPFAM" id="SSF52200">
    <property type="entry name" value="Toll/Interleukin receptor TIR domain"/>
    <property type="match status" value="1"/>
</dbReference>